<proteinExistence type="predicted"/>
<evidence type="ECO:0000313" key="2">
    <source>
        <dbReference type="Proteomes" id="UP000325313"/>
    </source>
</evidence>
<dbReference type="EMBL" id="VDEP01000037">
    <property type="protein sequence ID" value="KAA1135739.1"/>
    <property type="molecule type" value="Genomic_DNA"/>
</dbReference>
<evidence type="ECO:0000313" key="1">
    <source>
        <dbReference type="EMBL" id="KAA1135739.1"/>
    </source>
</evidence>
<name>A0A5B0SDY9_PUCGR</name>
<sequence>MCAVSSRTSSIAFAFPWVPFLPTSSNCSPTRPSTILKLVDNPRANRLSFPAGYLRGELADSFSILAANVLASRSRFQVVFSFISKSWSSCIKNTSWPFSFEKEGRRSLNFLIIRTSDNPRPTPRITLILLVDRRYYPMPTGVDHDCRLSSALKSAIVVVLDPKVVKKPSVNCIGRHQSFASFLSELSKVK</sequence>
<gene>
    <name evidence="1" type="ORF">PGTUg99_017913</name>
</gene>
<reference evidence="1 2" key="1">
    <citation type="submission" date="2019-05" db="EMBL/GenBank/DDBJ databases">
        <title>Emergence of the Ug99 lineage of the wheat stem rust pathogen through somatic hybridization.</title>
        <authorList>
            <person name="Li F."/>
            <person name="Upadhyaya N.M."/>
            <person name="Sperschneider J."/>
            <person name="Matny O."/>
            <person name="Nguyen-Phuc H."/>
            <person name="Mago R."/>
            <person name="Raley C."/>
            <person name="Miller M.E."/>
            <person name="Silverstein K.A.T."/>
            <person name="Henningsen E."/>
            <person name="Hirsch C.D."/>
            <person name="Visser B."/>
            <person name="Pretorius Z.A."/>
            <person name="Steffenson B.J."/>
            <person name="Schwessinger B."/>
            <person name="Dodds P.N."/>
            <person name="Figueroa M."/>
        </authorList>
    </citation>
    <scope>NUCLEOTIDE SEQUENCE [LARGE SCALE GENOMIC DNA]</scope>
    <source>
        <strain evidence="1 2">Ug99</strain>
    </source>
</reference>
<dbReference type="Proteomes" id="UP000325313">
    <property type="component" value="Unassembled WGS sequence"/>
</dbReference>
<protein>
    <submittedName>
        <fullName evidence="1">Uncharacterized protein</fullName>
    </submittedName>
</protein>
<comment type="caution">
    <text evidence="1">The sequence shown here is derived from an EMBL/GenBank/DDBJ whole genome shotgun (WGS) entry which is preliminary data.</text>
</comment>
<organism evidence="1 2">
    <name type="scientific">Puccinia graminis f. sp. tritici</name>
    <dbReference type="NCBI Taxonomy" id="56615"/>
    <lineage>
        <taxon>Eukaryota</taxon>
        <taxon>Fungi</taxon>
        <taxon>Dikarya</taxon>
        <taxon>Basidiomycota</taxon>
        <taxon>Pucciniomycotina</taxon>
        <taxon>Pucciniomycetes</taxon>
        <taxon>Pucciniales</taxon>
        <taxon>Pucciniaceae</taxon>
        <taxon>Puccinia</taxon>
    </lineage>
</organism>
<accession>A0A5B0SDY9</accession>
<dbReference type="AlphaFoldDB" id="A0A5B0SDY9"/>